<dbReference type="AlphaFoldDB" id="A0A4R1R461"/>
<accession>A0A4R1R461</accession>
<dbReference type="InterPro" id="IPR049785">
    <property type="entry name" value="GT-D-like_firm"/>
</dbReference>
<dbReference type="Proteomes" id="UP000295008">
    <property type="component" value="Unassembled WGS sequence"/>
</dbReference>
<comment type="caution">
    <text evidence="2">The sequence shown here is derived from an EMBL/GenBank/DDBJ whole genome shotgun (WGS) entry which is preliminary data.</text>
</comment>
<protein>
    <recommendedName>
        <fullName evidence="1">GT-D fold-like domain-containing protein</fullName>
    </recommendedName>
</protein>
<gene>
    <name evidence="2" type="ORF">EDC14_103624</name>
</gene>
<keyword evidence="3" id="KW-1185">Reference proteome</keyword>
<dbReference type="EMBL" id="SLUN01000036">
    <property type="protein sequence ID" value="TCL60271.1"/>
    <property type="molecule type" value="Genomic_DNA"/>
</dbReference>
<sequence length="224" mass="25298">MRIDPSHFLSPESVARNIREALELKRPFALVRVGDGEALAMAQDTVLPLDEIKKQGFLRYAGISVPDLKARDELLTMLPRADLVGLPQRWDLPYFAPLVEQILERHNLALRNVCDCCINYALHQAGLLLPLLAGRRILLIGRRSRELAGILQQYYQIRTVGRLIIDNYRQVPQILQLCRNYQFDIAFVAAGIPAVTLCVKIASHLGKVALDLGHLADRIIEEYL</sequence>
<dbReference type="Pfam" id="PF22882">
    <property type="entry name" value="GT-D-like"/>
    <property type="match status" value="1"/>
</dbReference>
<evidence type="ECO:0000313" key="3">
    <source>
        <dbReference type="Proteomes" id="UP000295008"/>
    </source>
</evidence>
<dbReference type="NCBIfam" id="NF040628">
    <property type="entry name" value="GT-D_rel"/>
    <property type="match status" value="1"/>
</dbReference>
<dbReference type="InterPro" id="IPR055171">
    <property type="entry name" value="GT-D-like"/>
</dbReference>
<proteinExistence type="predicted"/>
<organism evidence="2 3">
    <name type="scientific">Hydrogenispora ethanolica</name>
    <dbReference type="NCBI Taxonomy" id="1082276"/>
    <lineage>
        <taxon>Bacteria</taxon>
        <taxon>Bacillati</taxon>
        <taxon>Bacillota</taxon>
        <taxon>Hydrogenispora</taxon>
    </lineage>
</organism>
<reference evidence="2 3" key="1">
    <citation type="submission" date="2019-03" db="EMBL/GenBank/DDBJ databases">
        <title>Genomic Encyclopedia of Type Strains, Phase IV (KMG-IV): sequencing the most valuable type-strain genomes for metagenomic binning, comparative biology and taxonomic classification.</title>
        <authorList>
            <person name="Goeker M."/>
        </authorList>
    </citation>
    <scope>NUCLEOTIDE SEQUENCE [LARGE SCALE GENOMIC DNA]</scope>
    <source>
        <strain evidence="2 3">LX-B</strain>
    </source>
</reference>
<dbReference type="RefSeq" id="WP_243663067.1">
    <property type="nucleotide sequence ID" value="NZ_SLUN01000036.1"/>
</dbReference>
<name>A0A4R1R461_HYDET</name>
<evidence type="ECO:0000259" key="1">
    <source>
        <dbReference type="Pfam" id="PF22882"/>
    </source>
</evidence>
<evidence type="ECO:0000313" key="2">
    <source>
        <dbReference type="EMBL" id="TCL60271.1"/>
    </source>
</evidence>
<feature type="domain" description="GT-D fold-like" evidence="1">
    <location>
        <begin position="9"/>
        <end position="219"/>
    </location>
</feature>